<accession>A0A061IYS1</accession>
<dbReference type="SUPFAM" id="SSF49599">
    <property type="entry name" value="TRAF domain-like"/>
    <property type="match status" value="1"/>
</dbReference>
<sequence>MEFIETIEVVSENSARFRYHCPLKILRNMQPNASHYSPQFAIGDHSWRLHLQRRAAAASNEGFLSIHLQSCTNVPVVAQFKLILRCCEDPPSSKAHTFRCPFKKSGSAWGMNEFILIWLLLQRENGFAYEDAVSGALYFDIDVLLKIVEAGNNNCGAGGLDASMQCGRSSSPPVHSTSFRDPKHAILRMRSPMEYNRGAGATRSASLRGRLVVAPEKSPSAVAGQAAARAPLLYPFEHLEAVADMTFDIQGVRMKAHRCVVAARMRPLLPEHVLPLQPGCVVAIAVSIDVFSAFLQYVYTEEYPQQGVLPPEALLDLYLLSYACEFYDLSGVCLTFVRPLLSHENILSITLTRYNAGDEVLNALYLRVLLENYDFLIQDPKFEEIPGHLFRRLSLIMRDKEPVPQVTIPPSKNTLGRQLGWLAESGEYSDMELVVGPKHLIVKAHRYILASRCILFSQAINPRSSVAVPPFTSAEFDFSQRSWQKLLTGIYRHHLEYYRDFSAEDVAIVFKMHSVFGMDGHLKKEADDAFNYQNALRLLIYAVKHQVPELHERAISYVASNFTALIQEDPQAWELIGELPQHAVVTLFRTVVERQQ</sequence>
<reference evidence="3 4" key="1">
    <citation type="submission" date="2013-07" db="EMBL/GenBank/DDBJ databases">
        <authorList>
            <person name="Stoco P.H."/>
            <person name="Wagner G."/>
            <person name="Gerber A."/>
            <person name="Zaha A."/>
            <person name="Thompson C."/>
            <person name="Bartholomeu D.C."/>
            <person name="Luckemeyer D.D."/>
            <person name="Bahia D."/>
            <person name="Loreto E."/>
            <person name="Prestes E.B."/>
            <person name="Lima F.M."/>
            <person name="Rodrigues-Luiz G."/>
            <person name="Vallejo G.A."/>
            <person name="Filho J.F."/>
            <person name="Monteiro K.M."/>
            <person name="Tyler K.M."/>
            <person name="de Almeida L.G."/>
            <person name="Ortiz M.F."/>
            <person name="Siervo M.A."/>
            <person name="de Moraes M.H."/>
            <person name="Cunha O.L."/>
            <person name="Mendonca-Neto R."/>
            <person name="Silva R."/>
            <person name="Teixeira S.M."/>
            <person name="Murta S.M."/>
            <person name="Sincero T.C."/>
            <person name="Mendes T.A."/>
            <person name="Urmenyi T.P."/>
            <person name="Silva V.G."/>
            <person name="da Rocha W.D."/>
            <person name="Andersson B."/>
            <person name="Romanha A.J."/>
            <person name="Steindel M."/>
            <person name="de Vasconcelos A.T."/>
            <person name="Grisard E.C."/>
        </authorList>
    </citation>
    <scope>NUCLEOTIDE SEQUENCE [LARGE SCALE GENOMIC DNA]</scope>
    <source>
        <strain evidence="3 4">SC58</strain>
    </source>
</reference>
<dbReference type="Gene3D" id="2.60.210.10">
    <property type="entry name" value="Apoptosis, Tumor Necrosis Factor Receptor Associated Protein 2, Chain A"/>
    <property type="match status" value="1"/>
</dbReference>
<dbReference type="CDD" id="cd18186">
    <property type="entry name" value="BTB_POZ_ZBTB_KLHL-like"/>
    <property type="match status" value="1"/>
</dbReference>
<dbReference type="InterPro" id="IPR011333">
    <property type="entry name" value="SKP1/BTB/POZ_sf"/>
</dbReference>
<name>A0A061IYS1_TRYRA</name>
<protein>
    <recommendedName>
        <fullName evidence="5">MATH domain-containing protein</fullName>
    </recommendedName>
</protein>
<dbReference type="EMBL" id="AUPL01005091">
    <property type="protein sequence ID" value="ESL07225.1"/>
    <property type="molecule type" value="Genomic_DNA"/>
</dbReference>
<dbReference type="AlphaFoldDB" id="A0A061IYS1"/>
<dbReference type="Gene3D" id="3.30.710.10">
    <property type="entry name" value="Potassium Channel Kv1.1, Chain A"/>
    <property type="match status" value="2"/>
</dbReference>
<organism evidence="3 4">
    <name type="scientific">Trypanosoma rangeli SC58</name>
    <dbReference type="NCBI Taxonomy" id="429131"/>
    <lineage>
        <taxon>Eukaryota</taxon>
        <taxon>Discoba</taxon>
        <taxon>Euglenozoa</taxon>
        <taxon>Kinetoplastea</taxon>
        <taxon>Metakinetoplastina</taxon>
        <taxon>Trypanosomatida</taxon>
        <taxon>Trypanosomatidae</taxon>
        <taxon>Trypanosoma</taxon>
        <taxon>Herpetosoma</taxon>
    </lineage>
</organism>
<comment type="caution">
    <text evidence="3">The sequence shown here is derived from an EMBL/GenBank/DDBJ whole genome shotgun (WGS) entry which is preliminary data.</text>
</comment>
<dbReference type="Proteomes" id="UP000031737">
    <property type="component" value="Unassembled WGS sequence"/>
</dbReference>
<dbReference type="Pfam" id="PF00651">
    <property type="entry name" value="BTB"/>
    <property type="match status" value="1"/>
</dbReference>
<dbReference type="CDD" id="cd00121">
    <property type="entry name" value="MATH"/>
    <property type="match status" value="1"/>
</dbReference>
<evidence type="ECO:0000259" key="2">
    <source>
        <dbReference type="PROSITE" id="PS50144"/>
    </source>
</evidence>
<evidence type="ECO:0008006" key="5">
    <source>
        <dbReference type="Google" id="ProtNLM"/>
    </source>
</evidence>
<evidence type="ECO:0000313" key="4">
    <source>
        <dbReference type="Proteomes" id="UP000031737"/>
    </source>
</evidence>
<dbReference type="Pfam" id="PF22486">
    <property type="entry name" value="MATH_2"/>
    <property type="match status" value="1"/>
</dbReference>
<feature type="domain" description="BTB" evidence="1">
    <location>
        <begin position="429"/>
        <end position="499"/>
    </location>
</feature>
<dbReference type="PANTHER" id="PTHR24410">
    <property type="entry name" value="HL07962P-RELATED"/>
    <property type="match status" value="1"/>
</dbReference>
<dbReference type="PROSITE" id="PS50097">
    <property type="entry name" value="BTB"/>
    <property type="match status" value="1"/>
</dbReference>
<dbReference type="InterPro" id="IPR051481">
    <property type="entry name" value="BTB-POZ/Galectin-3-binding"/>
</dbReference>
<evidence type="ECO:0000259" key="1">
    <source>
        <dbReference type="PROSITE" id="PS50097"/>
    </source>
</evidence>
<dbReference type="PROSITE" id="PS50144">
    <property type="entry name" value="MATH"/>
    <property type="match status" value="1"/>
</dbReference>
<evidence type="ECO:0000313" key="3">
    <source>
        <dbReference type="EMBL" id="ESL07225.1"/>
    </source>
</evidence>
<keyword evidence="4" id="KW-1185">Reference proteome</keyword>
<dbReference type="InterPro" id="IPR000210">
    <property type="entry name" value="BTB/POZ_dom"/>
</dbReference>
<dbReference type="PANTHER" id="PTHR24410:SF23">
    <property type="entry name" value="BTB DOMAIN-CONTAINING PROTEIN-RELATED"/>
    <property type="match status" value="1"/>
</dbReference>
<dbReference type="OrthoDB" id="6359816at2759"/>
<gene>
    <name evidence="3" type="ORF">TRSC58_05091</name>
</gene>
<dbReference type="InterPro" id="IPR008974">
    <property type="entry name" value="TRAF-like"/>
</dbReference>
<dbReference type="SUPFAM" id="SSF54695">
    <property type="entry name" value="POZ domain"/>
    <property type="match status" value="2"/>
</dbReference>
<dbReference type="InterPro" id="IPR002083">
    <property type="entry name" value="MATH/TRAF_dom"/>
</dbReference>
<dbReference type="CDD" id="cd14733">
    <property type="entry name" value="BACK"/>
    <property type="match status" value="1"/>
</dbReference>
<feature type="domain" description="MATH" evidence="2">
    <location>
        <begin position="16"/>
        <end position="139"/>
    </location>
</feature>
<proteinExistence type="predicted"/>
<dbReference type="VEuPathDB" id="TriTrypDB:TRSC58_05091"/>